<organism evidence="3 4">
    <name type="scientific">Desulfosarcina ovata subsp. ovata</name>
    <dbReference type="NCBI Taxonomy" id="2752305"/>
    <lineage>
        <taxon>Bacteria</taxon>
        <taxon>Pseudomonadati</taxon>
        <taxon>Thermodesulfobacteriota</taxon>
        <taxon>Desulfobacteria</taxon>
        <taxon>Desulfobacterales</taxon>
        <taxon>Desulfosarcinaceae</taxon>
        <taxon>Desulfosarcina</taxon>
    </lineage>
</organism>
<dbReference type="RefSeq" id="WP_155313829.1">
    <property type="nucleotide sequence ID" value="NZ_AP021879.1"/>
</dbReference>
<keyword evidence="4" id="KW-1185">Reference proteome</keyword>
<feature type="coiled-coil region" evidence="1">
    <location>
        <begin position="191"/>
        <end position="218"/>
    </location>
</feature>
<gene>
    <name evidence="3" type="ORF">DSCOOX_63890</name>
</gene>
<dbReference type="Proteomes" id="UP000422108">
    <property type="component" value="Chromosome"/>
</dbReference>
<evidence type="ECO:0000256" key="1">
    <source>
        <dbReference type="SAM" id="Coils"/>
    </source>
</evidence>
<keyword evidence="2" id="KW-0732">Signal</keyword>
<sequence length="883" mass="98617">MIKKLLVSIVLSFVMVFTASSFAMPPKTDFIGTWTGLQQEGQQFNRITLNIETIAWPDGKTALSEPSMTGWSLSGSVRVEPAMVTMRRAPEPQTVPVTGEFYPAGNMVKLQYILRRNRPIVYGVLSQDKNRMALVFSSGRSGNLVLPVLLTAGTELPESLSPFATSSEDAERLRRDMERTGIQVAAGQTQLDAIRSQIQQVKSELRQARSAGDKEQQKLLKAKIKELRDVYRKENSAQQAVILEQAQKLRKQQLDQLRMTNPELADVNQKIMELQKQLVKASNDKDFTNMMMLAKELKSLQRQQKSAMALGRNQAAPLSVAGDSGQCPEHVAAWADELEKNGAPNSKFRNLGQLANLFRPSVFEKHFQATLLSMDAKERRQLGVDLRQHCSGNNNAFSRSGNLPTVATALADEGSQINYVSAAMAGEALDIVGLWSQRTLTTLNGYSHSEDIEVLGDRGDILFKALWPMETKNANDAIASAYNVTIEKEQIAQIDLLADNIDGIDAFTKLSHLPQQKNWKKMKYPAGQKVMMYYQEKTSMALSRHIDQTFPGAARDMGNPRNALIAGKQWYEQNGTILSLFPDTNAARHFDQTFWVRRDELFRKLSPELKKEIVELKQKSEIQNIASDLSLPMDSQRSGAFKDITAAKTKQIAALETKRYTASAPVPPGPEPFKPDHPGAVYLNALYHQDWKTIAREDRAFAIPLCKMMQPMHNSGIYDMMALLSGGKAQGSDIKQYMQTKMEKASMSTSMAGFFILALEHISPTCLGENPVHIERTEKWDNVVYNGLGAELYRTHHSQTYHYTVARRHRNAFYRLGDPASAESLDFINGLLGQFGVKQGGIRASMSKLSANLHGLRKAMQDLPCDGKVIKRIENALMKKALE</sequence>
<reference evidence="3 4" key="1">
    <citation type="submission" date="2019-11" db="EMBL/GenBank/DDBJ databases">
        <title>Comparative genomics of hydrocarbon-degrading Desulfosarcina strains.</title>
        <authorList>
            <person name="Watanabe M."/>
            <person name="Kojima H."/>
            <person name="Fukui M."/>
        </authorList>
    </citation>
    <scope>NUCLEOTIDE SEQUENCE [LARGE SCALE GENOMIC DNA]</scope>
    <source>
        <strain evidence="4">oXyS1</strain>
    </source>
</reference>
<keyword evidence="1" id="KW-0175">Coiled coil</keyword>
<proteinExistence type="predicted"/>
<accession>A0A5K8AKZ8</accession>
<protein>
    <submittedName>
        <fullName evidence="3">Uncharacterized protein</fullName>
    </submittedName>
</protein>
<evidence type="ECO:0000313" key="4">
    <source>
        <dbReference type="Proteomes" id="UP000422108"/>
    </source>
</evidence>
<evidence type="ECO:0000256" key="2">
    <source>
        <dbReference type="SAM" id="SignalP"/>
    </source>
</evidence>
<dbReference type="EMBL" id="AP021879">
    <property type="protein sequence ID" value="BBO93209.1"/>
    <property type="molecule type" value="Genomic_DNA"/>
</dbReference>
<evidence type="ECO:0000313" key="3">
    <source>
        <dbReference type="EMBL" id="BBO93209.1"/>
    </source>
</evidence>
<feature type="chain" id="PRO_5024357739" evidence="2">
    <location>
        <begin position="24"/>
        <end position="883"/>
    </location>
</feature>
<name>A0A5K8AKZ8_9BACT</name>
<dbReference type="AlphaFoldDB" id="A0A5K8AKZ8"/>
<feature type="signal peptide" evidence="2">
    <location>
        <begin position="1"/>
        <end position="23"/>
    </location>
</feature>